<sequence length="414" mass="44475">MGATVRRKYGSTTRTRGLCLAVLGVVKVATAEQIRQIACPGTKDAGTVRGGLKDLEADRLVATAGTAVRVNEAGNRVTEKLWHLTPAGLEAAAAALDRPAREMGGTAKAAAASGATHARKVTDTLAALLQTPPEPTLPGPRTAPDAAPRVLEDRPPGLGPLTAWTTEVTLPVAGTFASPARGSLRADLVYALPGAAPQLLFVEVDNGTESPEVLADKVARYAAFFKRPADSRRPVHASTGPALWHTVWPHAAPEAGQRPAYPPVAVVFTQDTGPQALQNRMTALGRLSHAHWKGVWHRWPRPPEIGGEDGYQDFERRIPLLATSLRRLASKGPHGPVWWRYGHTEWESLDVALADLDGLDAYRERAQADRRRAEEIRAQRVAAAVRPAAGAGRRRPSRAGRSPRDFPGCQIDRE</sequence>
<evidence type="ECO:0008006" key="4">
    <source>
        <dbReference type="Google" id="ProtNLM"/>
    </source>
</evidence>
<reference evidence="2" key="2">
    <citation type="submission" date="2020-09" db="EMBL/GenBank/DDBJ databases">
        <authorList>
            <person name="Sun Q."/>
            <person name="Ohkuma M."/>
        </authorList>
    </citation>
    <scope>NUCLEOTIDE SEQUENCE</scope>
    <source>
        <strain evidence="2">JCM 4790</strain>
    </source>
</reference>
<evidence type="ECO:0000313" key="3">
    <source>
        <dbReference type="Proteomes" id="UP000619244"/>
    </source>
</evidence>
<keyword evidence="3" id="KW-1185">Reference proteome</keyword>
<evidence type="ECO:0000313" key="2">
    <source>
        <dbReference type="EMBL" id="GGY13199.1"/>
    </source>
</evidence>
<name>A0A918U9E3_9ACTN</name>
<dbReference type="InterPro" id="IPR025855">
    <property type="entry name" value="Replic_Relax"/>
</dbReference>
<reference evidence="2" key="1">
    <citation type="journal article" date="2014" name="Int. J. Syst. Evol. Microbiol.">
        <title>Complete genome sequence of Corynebacterium casei LMG S-19264T (=DSM 44701T), isolated from a smear-ripened cheese.</title>
        <authorList>
            <consortium name="US DOE Joint Genome Institute (JGI-PGF)"/>
            <person name="Walter F."/>
            <person name="Albersmeier A."/>
            <person name="Kalinowski J."/>
            <person name="Ruckert C."/>
        </authorList>
    </citation>
    <scope>NUCLEOTIDE SEQUENCE</scope>
    <source>
        <strain evidence="2">JCM 4790</strain>
    </source>
</reference>
<feature type="region of interest" description="Disordered" evidence="1">
    <location>
        <begin position="384"/>
        <end position="414"/>
    </location>
</feature>
<protein>
    <recommendedName>
        <fullName evidence="4">Protein involved in plasmid replication-relaxation</fullName>
    </recommendedName>
</protein>
<dbReference type="EMBL" id="BMVU01000088">
    <property type="protein sequence ID" value="GGY13199.1"/>
    <property type="molecule type" value="Genomic_DNA"/>
</dbReference>
<accession>A0A918U9E3</accession>
<evidence type="ECO:0000256" key="1">
    <source>
        <dbReference type="SAM" id="MobiDB-lite"/>
    </source>
</evidence>
<proteinExistence type="predicted"/>
<dbReference type="Pfam" id="PF13814">
    <property type="entry name" value="Replic_Relax"/>
    <property type="match status" value="1"/>
</dbReference>
<dbReference type="AlphaFoldDB" id="A0A918U9E3"/>
<gene>
    <name evidence="2" type="ORF">GCM10010358_76870</name>
</gene>
<dbReference type="Proteomes" id="UP000619244">
    <property type="component" value="Unassembled WGS sequence"/>
</dbReference>
<organism evidence="2 3">
    <name type="scientific">Streptomyces minutiscleroticus</name>
    <dbReference type="NCBI Taxonomy" id="68238"/>
    <lineage>
        <taxon>Bacteria</taxon>
        <taxon>Bacillati</taxon>
        <taxon>Actinomycetota</taxon>
        <taxon>Actinomycetes</taxon>
        <taxon>Kitasatosporales</taxon>
        <taxon>Streptomycetaceae</taxon>
        <taxon>Streptomyces</taxon>
    </lineage>
</organism>
<dbReference type="RefSeq" id="WP_190194927.1">
    <property type="nucleotide sequence ID" value="NZ_BMVU01000088.1"/>
</dbReference>
<comment type="caution">
    <text evidence="2">The sequence shown here is derived from an EMBL/GenBank/DDBJ whole genome shotgun (WGS) entry which is preliminary data.</text>
</comment>